<accession>A0A1L3JAV8</accession>
<sequence length="134" mass="15337">MDYIKFFFFGLVMNFVIGFAVKAYAFHNDKPLKRAILTALMSMAICIAIAIFISMKFNDIYSTGALLIGLLAAYTLPALVHFFILYYQFQMAWRHSDEDDIVENPHLEERKIATLVASKNVDEAPELFKQTSQL</sequence>
<evidence type="ECO:0000313" key="2">
    <source>
        <dbReference type="EMBL" id="APG62274.1"/>
    </source>
</evidence>
<keyword evidence="1" id="KW-1133">Transmembrane helix</keyword>
<protein>
    <submittedName>
        <fullName evidence="2">Uncharacterized protein</fullName>
    </submittedName>
</protein>
<organism evidence="2 3">
    <name type="scientific">Sphingorhabdus lutea</name>
    <dbReference type="NCBI Taxonomy" id="1913578"/>
    <lineage>
        <taxon>Bacteria</taxon>
        <taxon>Pseudomonadati</taxon>
        <taxon>Pseudomonadota</taxon>
        <taxon>Alphaproteobacteria</taxon>
        <taxon>Sphingomonadales</taxon>
        <taxon>Sphingomonadaceae</taxon>
        <taxon>Sphingorhabdus</taxon>
    </lineage>
</organism>
<keyword evidence="1" id="KW-0472">Membrane</keyword>
<dbReference type="EMBL" id="CP018154">
    <property type="protein sequence ID" value="APG62274.1"/>
    <property type="molecule type" value="Genomic_DNA"/>
</dbReference>
<evidence type="ECO:0000313" key="3">
    <source>
        <dbReference type="Proteomes" id="UP000242561"/>
    </source>
</evidence>
<evidence type="ECO:0000256" key="1">
    <source>
        <dbReference type="SAM" id="Phobius"/>
    </source>
</evidence>
<feature type="transmembrane region" description="Helical" evidence="1">
    <location>
        <begin position="60"/>
        <end position="87"/>
    </location>
</feature>
<feature type="transmembrane region" description="Helical" evidence="1">
    <location>
        <begin position="6"/>
        <end position="24"/>
    </location>
</feature>
<name>A0A1L3JAV8_9SPHN</name>
<keyword evidence="1" id="KW-0812">Transmembrane</keyword>
<gene>
    <name evidence="2" type="ORF">LPB140_05050</name>
</gene>
<dbReference type="AlphaFoldDB" id="A0A1L3JAV8"/>
<proteinExistence type="predicted"/>
<feature type="transmembrane region" description="Helical" evidence="1">
    <location>
        <begin position="36"/>
        <end position="54"/>
    </location>
</feature>
<keyword evidence="3" id="KW-1185">Reference proteome</keyword>
<reference evidence="2 3" key="1">
    <citation type="submission" date="2016-11" db="EMBL/GenBank/DDBJ databases">
        <title>Sphingorhabdus sp. LPB0140, isolated from marine environment.</title>
        <authorList>
            <person name="Kim E."/>
            <person name="Yi H."/>
        </authorList>
    </citation>
    <scope>NUCLEOTIDE SEQUENCE [LARGE SCALE GENOMIC DNA]</scope>
    <source>
        <strain evidence="2 3">LPB0140</strain>
    </source>
</reference>
<dbReference type="RefSeq" id="WP_072558925.1">
    <property type="nucleotide sequence ID" value="NZ_CP018154.1"/>
</dbReference>
<dbReference type="STRING" id="1913578.LPB140_05050"/>
<dbReference type="KEGG" id="sphl:LPB140_05050"/>
<dbReference type="Proteomes" id="UP000242561">
    <property type="component" value="Chromosome"/>
</dbReference>